<accession>A0A934RQI7</accession>
<protein>
    <submittedName>
        <fullName evidence="1">Four helix bundle protein</fullName>
    </submittedName>
</protein>
<dbReference type="PANTHER" id="PTHR38471">
    <property type="entry name" value="FOUR HELIX BUNDLE PROTEIN"/>
    <property type="match status" value="1"/>
</dbReference>
<dbReference type="SUPFAM" id="SSF158446">
    <property type="entry name" value="IVS-encoded protein-like"/>
    <property type="match status" value="1"/>
</dbReference>
<evidence type="ECO:0000313" key="2">
    <source>
        <dbReference type="Proteomes" id="UP000604083"/>
    </source>
</evidence>
<dbReference type="NCBIfam" id="TIGR02436">
    <property type="entry name" value="four helix bundle protein"/>
    <property type="match status" value="1"/>
</dbReference>
<dbReference type="RefSeq" id="WP_200391043.1">
    <property type="nucleotide sequence ID" value="NZ_JAENIO010000011.1"/>
</dbReference>
<comment type="caution">
    <text evidence="1">The sequence shown here is derived from an EMBL/GenBank/DDBJ whole genome shotgun (WGS) entry which is preliminary data.</text>
</comment>
<dbReference type="Pfam" id="PF05635">
    <property type="entry name" value="23S_rRNA_IVP"/>
    <property type="match status" value="1"/>
</dbReference>
<dbReference type="EMBL" id="JAENIO010000011">
    <property type="protein sequence ID" value="MBK1833608.1"/>
    <property type="molecule type" value="Genomic_DNA"/>
</dbReference>
<evidence type="ECO:0000313" key="1">
    <source>
        <dbReference type="EMBL" id="MBK1833608.1"/>
    </source>
</evidence>
<dbReference type="AlphaFoldDB" id="A0A934RQI7"/>
<dbReference type="InterPro" id="IPR012657">
    <property type="entry name" value="23S_rRNA-intervening_sequence"/>
</dbReference>
<dbReference type="PANTHER" id="PTHR38471:SF2">
    <property type="entry name" value="FOUR HELIX BUNDLE PROTEIN"/>
    <property type="match status" value="1"/>
</dbReference>
<gene>
    <name evidence="1" type="ORF">JIN78_05995</name>
</gene>
<keyword evidence="2" id="KW-1185">Reference proteome</keyword>
<dbReference type="Gene3D" id="1.20.1440.60">
    <property type="entry name" value="23S rRNA-intervening sequence"/>
    <property type="match status" value="1"/>
</dbReference>
<reference evidence="1" key="1">
    <citation type="submission" date="2021-01" db="EMBL/GenBank/DDBJ databases">
        <title>Modified the classification status of verrucomicrobia.</title>
        <authorList>
            <person name="Feng X."/>
        </authorList>
    </citation>
    <scope>NUCLEOTIDE SEQUENCE</scope>
    <source>
        <strain evidence="1">KCTC 12986</strain>
    </source>
</reference>
<name>A0A934RQI7_9BACT</name>
<sequence length="126" mass="14348">MPESKKGPYDLEGRTFEFAVSVRRILARNTLPPVCWADSEQILRSSGSVGANYIEANSSISHRDKLFRMKIARKEAAESKHWARLLQTTLPTSLVEEMRTIEQEADELMRILSAILKKLEAQHPPE</sequence>
<proteinExistence type="predicted"/>
<dbReference type="Proteomes" id="UP000604083">
    <property type="component" value="Unassembled WGS sequence"/>
</dbReference>
<dbReference type="InterPro" id="IPR036583">
    <property type="entry name" value="23S_rRNA_IVS_sf"/>
</dbReference>
<organism evidence="1 2">
    <name type="scientific">Roseibacillus ishigakijimensis</name>
    <dbReference type="NCBI Taxonomy" id="454146"/>
    <lineage>
        <taxon>Bacteria</taxon>
        <taxon>Pseudomonadati</taxon>
        <taxon>Verrucomicrobiota</taxon>
        <taxon>Verrucomicrobiia</taxon>
        <taxon>Verrucomicrobiales</taxon>
        <taxon>Verrucomicrobiaceae</taxon>
        <taxon>Roseibacillus</taxon>
    </lineage>
</organism>